<evidence type="ECO:0000259" key="3">
    <source>
        <dbReference type="Pfam" id="PF00892"/>
    </source>
</evidence>
<feature type="compositionally biased region" description="Low complexity" evidence="1">
    <location>
        <begin position="971"/>
        <end position="992"/>
    </location>
</feature>
<dbReference type="InterPro" id="IPR000620">
    <property type="entry name" value="EamA_dom"/>
</dbReference>
<accession>A0A7J6MZT2</accession>
<reference evidence="4 5" key="1">
    <citation type="submission" date="2020-04" db="EMBL/GenBank/DDBJ databases">
        <title>Perkinsus chesapeaki whole genome sequence.</title>
        <authorList>
            <person name="Bogema D.R."/>
        </authorList>
    </citation>
    <scope>NUCLEOTIDE SEQUENCE [LARGE SCALE GENOMIC DNA]</scope>
    <source>
        <strain evidence="4">ATCC PRA-425</strain>
    </source>
</reference>
<feature type="compositionally biased region" description="Acidic residues" evidence="1">
    <location>
        <begin position="615"/>
        <end position="755"/>
    </location>
</feature>
<feature type="region of interest" description="Disordered" evidence="1">
    <location>
        <begin position="932"/>
        <end position="1034"/>
    </location>
</feature>
<keyword evidence="5" id="KW-1185">Reference proteome</keyword>
<dbReference type="OrthoDB" id="29773at2759"/>
<protein>
    <recommendedName>
        <fullName evidence="3">EamA domain-containing protein</fullName>
    </recommendedName>
</protein>
<dbReference type="PANTHER" id="PTHR13146:SF3">
    <property type="entry name" value="EAMA DOMAIN-CONTAINING PROTEIN"/>
    <property type="match status" value="1"/>
</dbReference>
<dbReference type="PANTHER" id="PTHR13146">
    <property type="match status" value="1"/>
</dbReference>
<feature type="compositionally biased region" description="Low complexity" evidence="1">
    <location>
        <begin position="762"/>
        <end position="775"/>
    </location>
</feature>
<feature type="transmembrane region" description="Helical" evidence="2">
    <location>
        <begin position="171"/>
        <end position="194"/>
    </location>
</feature>
<comment type="caution">
    <text evidence="4">The sequence shown here is derived from an EMBL/GenBank/DDBJ whole genome shotgun (WGS) entry which is preliminary data.</text>
</comment>
<dbReference type="GO" id="GO:0016020">
    <property type="term" value="C:membrane"/>
    <property type="evidence" value="ECO:0007669"/>
    <property type="project" value="InterPro"/>
</dbReference>
<dbReference type="Pfam" id="PF00892">
    <property type="entry name" value="EamA"/>
    <property type="match status" value="1"/>
</dbReference>
<feature type="transmembrane region" description="Helical" evidence="2">
    <location>
        <begin position="45"/>
        <end position="64"/>
    </location>
</feature>
<feature type="transmembrane region" description="Helical" evidence="2">
    <location>
        <begin position="12"/>
        <end position="33"/>
    </location>
</feature>
<evidence type="ECO:0000313" key="5">
    <source>
        <dbReference type="Proteomes" id="UP000591131"/>
    </source>
</evidence>
<organism evidence="4 5">
    <name type="scientific">Perkinsus chesapeaki</name>
    <name type="common">Clam parasite</name>
    <name type="synonym">Perkinsus andrewsi</name>
    <dbReference type="NCBI Taxonomy" id="330153"/>
    <lineage>
        <taxon>Eukaryota</taxon>
        <taxon>Sar</taxon>
        <taxon>Alveolata</taxon>
        <taxon>Perkinsozoa</taxon>
        <taxon>Perkinsea</taxon>
        <taxon>Perkinsida</taxon>
        <taxon>Perkinsidae</taxon>
        <taxon>Perkinsus</taxon>
    </lineage>
</organism>
<dbReference type="InterPro" id="IPR037185">
    <property type="entry name" value="EmrE-like"/>
</dbReference>
<keyword evidence="2" id="KW-1133">Transmembrane helix</keyword>
<feature type="transmembrane region" description="Helical" evidence="2">
    <location>
        <begin position="214"/>
        <end position="235"/>
    </location>
</feature>
<dbReference type="AlphaFoldDB" id="A0A7J6MZT2"/>
<dbReference type="Proteomes" id="UP000591131">
    <property type="component" value="Unassembled WGS sequence"/>
</dbReference>
<feature type="transmembrane region" description="Helical" evidence="2">
    <location>
        <begin position="103"/>
        <end position="124"/>
    </location>
</feature>
<gene>
    <name evidence="4" type="ORF">FOL47_005437</name>
</gene>
<feature type="transmembrane region" description="Helical" evidence="2">
    <location>
        <begin position="70"/>
        <end position="91"/>
    </location>
</feature>
<sequence>MTSHLFLKPGFVTTITFLGMLISSVAHGILMCFKSYRKAAKPIPIKLVFMVAIPAVCELTGSGLQNIALVYTPVSIFQILKGSVLIFSALFRRIFLRKKFSDSNWIGLCLCVFALIPVGISHILSKREPGRVGSAEIALGLGLVLAAQLIRGSQFVIEEYLLKPPHTLSPLVMIGVEGFWGTLLLVSFILPLLQHIPGSDAGGVMENTMDTFEMLHNSGLIMALCVGLLVAFFIYKVLHKLRPPPSFLLMAVPPPACGDRLLLYIDSANPRLRAPLCTREEMEAEIREQVLRECENGANWLRLSVLSKQERRQRLAELVRERTARLAAHGGLATLGSDDDSLASEIRAKYGTILSTSFRQFLATLPLHLPEALLVSSSVEVRLSSPPEGVLKYPKLGLINIRELIATIEASPYTPAAAAHQSTIFDLDSVYPQPGRDAGLLLLLHSETLGAMPQEPLASFACRCVEGCKLPVYVAVFGVDRTADEMGVMELLMAGLCLETCGWFAHCPLVGSPTFITADSAIGPIIRKEFTTMLLGLAAGEEGDGRSRPHGGRGQASEDIDEPYLIDLEASCPDDGIGSSDAATEGPICSIDQVPTMQMTEGVENTEKELPMAGGEEEEVPMAEEKEEVPIAEEEEQEEVPMAEEKEEEVPMAEEKEEVPIAEEEEEEVPMAEEKEEEVPMAEEKEEEVPMAEDEEEVPMAEEKDEEVPMAEEKEEVPMAEEEEVPMAEEEEVPMAEEEEVPMAEEEVPMAEEEETSKAEGSNSSVTVESDVEVVPGSSEVTRDWYPDRRCGTPPPPIGGELAAAAVLVEGTYIREPIDQHASSSTSLHTEGQLHHFTPTNPTSHQHYSIAAEPPPPTLTQAVAVSRGTDGGGEVWYGVEEYMIGTPPTDTWAELEDGFSSGVEAAALASAEYLAGVGSKLLSFAQQAVNAPQSHTVHPEPRTAISLGQNHCEERRMPGPLNTECRMETPGVFSRSRDSVGSSVSSSASSGRRSPRLVVIDGRQEDSGLTRPQSHRTGHSSRDDDLPSVPSSVASAEVAAEPVAFSAVNSSAILASAGDSGNTTGSWLSTVWEWVKDSEDGDPGSIPPPGTSATDSLIDTQRRLLTSAHIAVGIAERISRMDVTKAEAYALALAELTRAIGDLECFATPPQEEIEELLILLESVLMTGHYIAALTRSGGHPHGEGGGGGAHCQNAILVAQRARLRGVVARCREEFDGFTRRMKYSTCTAAAAAELLNSS</sequence>
<feature type="region of interest" description="Disordered" evidence="1">
    <location>
        <begin position="608"/>
        <end position="777"/>
    </location>
</feature>
<feature type="region of interest" description="Disordered" evidence="1">
    <location>
        <begin position="574"/>
        <end position="596"/>
    </location>
</feature>
<evidence type="ECO:0000313" key="4">
    <source>
        <dbReference type="EMBL" id="KAF4676720.1"/>
    </source>
</evidence>
<feature type="domain" description="EamA" evidence="3">
    <location>
        <begin position="13"/>
        <end position="116"/>
    </location>
</feature>
<dbReference type="SUPFAM" id="SSF103481">
    <property type="entry name" value="Multidrug resistance efflux transporter EmrE"/>
    <property type="match status" value="1"/>
</dbReference>
<evidence type="ECO:0000256" key="1">
    <source>
        <dbReference type="SAM" id="MobiDB-lite"/>
    </source>
</evidence>
<proteinExistence type="predicted"/>
<dbReference type="EMBL" id="JAAPAO010000030">
    <property type="protein sequence ID" value="KAF4676720.1"/>
    <property type="molecule type" value="Genomic_DNA"/>
</dbReference>
<keyword evidence="2" id="KW-0472">Membrane</keyword>
<name>A0A7J6MZT2_PERCH</name>
<evidence type="ECO:0000256" key="2">
    <source>
        <dbReference type="SAM" id="Phobius"/>
    </source>
</evidence>
<keyword evidence="2" id="KW-0812">Transmembrane</keyword>